<evidence type="ECO:0000259" key="4">
    <source>
        <dbReference type="PROSITE" id="PS01124"/>
    </source>
</evidence>
<dbReference type="Pfam" id="PF12833">
    <property type="entry name" value="HTH_18"/>
    <property type="match status" value="1"/>
</dbReference>
<dbReference type="AlphaFoldDB" id="A0A6P0UMR7"/>
<dbReference type="EMBL" id="JAABOO010000001">
    <property type="protein sequence ID" value="NER13139.1"/>
    <property type="molecule type" value="Genomic_DNA"/>
</dbReference>
<keyword evidence="2" id="KW-0238">DNA-binding</keyword>
<organism evidence="5 6">
    <name type="scientific">Leptobacterium flavescens</name>
    <dbReference type="NCBI Taxonomy" id="472055"/>
    <lineage>
        <taxon>Bacteria</taxon>
        <taxon>Pseudomonadati</taxon>
        <taxon>Bacteroidota</taxon>
        <taxon>Flavobacteriia</taxon>
        <taxon>Flavobacteriales</taxon>
        <taxon>Flavobacteriaceae</taxon>
        <taxon>Leptobacterium</taxon>
    </lineage>
</organism>
<keyword evidence="1" id="KW-0805">Transcription regulation</keyword>
<dbReference type="SUPFAM" id="SSF46689">
    <property type="entry name" value="Homeodomain-like"/>
    <property type="match status" value="1"/>
</dbReference>
<dbReference type="Gene3D" id="1.10.10.60">
    <property type="entry name" value="Homeodomain-like"/>
    <property type="match status" value="1"/>
</dbReference>
<protein>
    <submittedName>
        <fullName evidence="5">Helix-turn-helix domain-containing protein</fullName>
    </submittedName>
</protein>
<dbReference type="InterPro" id="IPR018060">
    <property type="entry name" value="HTH_AraC"/>
</dbReference>
<evidence type="ECO:0000313" key="6">
    <source>
        <dbReference type="Proteomes" id="UP000468581"/>
    </source>
</evidence>
<dbReference type="GO" id="GO:0003700">
    <property type="term" value="F:DNA-binding transcription factor activity"/>
    <property type="evidence" value="ECO:0007669"/>
    <property type="project" value="InterPro"/>
</dbReference>
<dbReference type="GO" id="GO:0043565">
    <property type="term" value="F:sequence-specific DNA binding"/>
    <property type="evidence" value="ECO:0007669"/>
    <property type="project" value="InterPro"/>
</dbReference>
<name>A0A6P0UMR7_9FLAO</name>
<reference evidence="5 6" key="1">
    <citation type="submission" date="2020-01" db="EMBL/GenBank/DDBJ databases">
        <title>Leptobacterium flavescens.</title>
        <authorList>
            <person name="Wang G."/>
        </authorList>
    </citation>
    <scope>NUCLEOTIDE SEQUENCE [LARGE SCALE GENOMIC DNA]</scope>
    <source>
        <strain evidence="5 6">KCTC 22160</strain>
    </source>
</reference>
<dbReference type="RefSeq" id="WP_163606138.1">
    <property type="nucleotide sequence ID" value="NZ_JAABOO010000001.1"/>
</dbReference>
<sequence>MSLHQIKTYCFDPKNENSFQLSVIDFDHACVVSKSRLIDTFNIFWIRRGKGSYNIDFKSYSFDEEVILFLTPGQVFSVESEFIQEAYWLSFEPDFYCIETHDKEISCNGILFNNVYESPYVNPSAGDSEKLCFILENMVEEFEKKEDTSGHLDMLQTLLKQFIIFSVRVKNLNQPFADSSEETLLYKNFSLLLEKNYNKIHSVSEYAGRLGVSPKSLTKHLHRIGAASPSELIRDRILLEAKRLLLYSEFTVKEIALSLGFNDPAYFTRFFTKGVQKSPVQFKSEHQK</sequence>
<dbReference type="Proteomes" id="UP000468581">
    <property type="component" value="Unassembled WGS sequence"/>
</dbReference>
<keyword evidence="6" id="KW-1185">Reference proteome</keyword>
<evidence type="ECO:0000256" key="2">
    <source>
        <dbReference type="ARBA" id="ARBA00023125"/>
    </source>
</evidence>
<keyword evidence="3" id="KW-0804">Transcription</keyword>
<evidence type="ECO:0000313" key="5">
    <source>
        <dbReference type="EMBL" id="NER13139.1"/>
    </source>
</evidence>
<dbReference type="PANTHER" id="PTHR43280:SF32">
    <property type="entry name" value="TRANSCRIPTIONAL REGULATORY PROTEIN"/>
    <property type="match status" value="1"/>
</dbReference>
<dbReference type="PROSITE" id="PS01124">
    <property type="entry name" value="HTH_ARAC_FAMILY_2"/>
    <property type="match status" value="1"/>
</dbReference>
<dbReference type="SMART" id="SM00342">
    <property type="entry name" value="HTH_ARAC"/>
    <property type="match status" value="1"/>
</dbReference>
<dbReference type="InterPro" id="IPR009057">
    <property type="entry name" value="Homeodomain-like_sf"/>
</dbReference>
<evidence type="ECO:0000256" key="1">
    <source>
        <dbReference type="ARBA" id="ARBA00023015"/>
    </source>
</evidence>
<dbReference type="PANTHER" id="PTHR43280">
    <property type="entry name" value="ARAC-FAMILY TRANSCRIPTIONAL REGULATOR"/>
    <property type="match status" value="1"/>
</dbReference>
<evidence type="ECO:0000256" key="3">
    <source>
        <dbReference type="ARBA" id="ARBA00023163"/>
    </source>
</evidence>
<proteinExistence type="predicted"/>
<feature type="domain" description="HTH araC/xylS-type" evidence="4">
    <location>
        <begin position="187"/>
        <end position="285"/>
    </location>
</feature>
<accession>A0A6P0UMR7</accession>
<gene>
    <name evidence="5" type="ORF">GWK08_06795</name>
</gene>
<comment type="caution">
    <text evidence="5">The sequence shown here is derived from an EMBL/GenBank/DDBJ whole genome shotgun (WGS) entry which is preliminary data.</text>
</comment>